<keyword evidence="4 6" id="KW-0560">Oxidoreductase</keyword>
<dbReference type="InterPro" id="IPR028939">
    <property type="entry name" value="P5C_Rdtase_cat_N"/>
</dbReference>
<evidence type="ECO:0000256" key="8">
    <source>
        <dbReference type="PIRSR" id="PIRSR000193-1"/>
    </source>
</evidence>
<evidence type="ECO:0000313" key="13">
    <source>
        <dbReference type="Proteomes" id="UP000001401"/>
    </source>
</evidence>
<keyword evidence="13" id="KW-1185">Reference proteome</keyword>
<dbReference type="UniPathway" id="UPA00098">
    <property type="reaction ID" value="UER00361"/>
</dbReference>
<dbReference type="EMBL" id="CP002394">
    <property type="protein sequence ID" value="ADU31553.1"/>
    <property type="molecule type" value="Genomic_DNA"/>
</dbReference>
<dbReference type="KEGG" id="bco:Bcell_3311"/>
<dbReference type="NCBIfam" id="TIGR00112">
    <property type="entry name" value="proC"/>
    <property type="match status" value="1"/>
</dbReference>
<dbReference type="OrthoDB" id="9805754at2"/>
<dbReference type="GO" id="GO:0005737">
    <property type="term" value="C:cytoplasm"/>
    <property type="evidence" value="ECO:0007669"/>
    <property type="project" value="UniProtKB-SubCell"/>
</dbReference>
<dbReference type="InterPro" id="IPR036291">
    <property type="entry name" value="NAD(P)-bd_dom_sf"/>
</dbReference>
<dbReference type="STRING" id="649639.Bcell_3311"/>
<keyword evidence="6 9" id="KW-0028">Amino-acid biosynthesis</keyword>
<dbReference type="HOGENOM" id="CLU_042344_0_1_9"/>
<organism evidence="12 13">
    <name type="scientific">Evansella cellulosilytica (strain ATCC 21833 / DSM 2522 / FERM P-1141 / JCM 9156 / N-4)</name>
    <name type="common">Bacillus cellulosilyticus</name>
    <dbReference type="NCBI Taxonomy" id="649639"/>
    <lineage>
        <taxon>Bacteria</taxon>
        <taxon>Bacillati</taxon>
        <taxon>Bacillota</taxon>
        <taxon>Bacilli</taxon>
        <taxon>Bacillales</taxon>
        <taxon>Bacillaceae</taxon>
        <taxon>Evansella</taxon>
    </lineage>
</organism>
<comment type="similarity">
    <text evidence="1 6 9">Belongs to the pyrroline-5-carboxylate reductase family.</text>
</comment>
<dbReference type="Pfam" id="PF03807">
    <property type="entry name" value="F420_oxidored"/>
    <property type="match status" value="1"/>
</dbReference>
<dbReference type="InterPro" id="IPR053790">
    <property type="entry name" value="P5CR-like_CS"/>
</dbReference>
<dbReference type="Pfam" id="PF14748">
    <property type="entry name" value="P5CR_dimer"/>
    <property type="match status" value="1"/>
</dbReference>
<dbReference type="PROSITE" id="PS00521">
    <property type="entry name" value="P5CR"/>
    <property type="match status" value="1"/>
</dbReference>
<dbReference type="InterPro" id="IPR008927">
    <property type="entry name" value="6-PGluconate_DH-like_C_sf"/>
</dbReference>
<dbReference type="Proteomes" id="UP000001401">
    <property type="component" value="Chromosome"/>
</dbReference>
<dbReference type="SUPFAM" id="SSF51735">
    <property type="entry name" value="NAD(P)-binding Rossmann-fold domains"/>
    <property type="match status" value="1"/>
</dbReference>
<dbReference type="PANTHER" id="PTHR11645">
    <property type="entry name" value="PYRROLINE-5-CARBOXYLATE REDUCTASE"/>
    <property type="match status" value="1"/>
</dbReference>
<evidence type="ECO:0000256" key="9">
    <source>
        <dbReference type="RuleBase" id="RU003903"/>
    </source>
</evidence>
<dbReference type="RefSeq" id="WP_013489884.1">
    <property type="nucleotide sequence ID" value="NC_014829.1"/>
</dbReference>
<proteinExistence type="inferred from homology"/>
<evidence type="ECO:0000313" key="12">
    <source>
        <dbReference type="EMBL" id="ADU31553.1"/>
    </source>
</evidence>
<dbReference type="eggNOG" id="COG0345">
    <property type="taxonomic scope" value="Bacteria"/>
</dbReference>
<comment type="catalytic activity">
    <reaction evidence="6 9">
        <text>L-proline + NADP(+) = (S)-1-pyrroline-5-carboxylate + NADPH + 2 H(+)</text>
        <dbReference type="Rhea" id="RHEA:14109"/>
        <dbReference type="ChEBI" id="CHEBI:15378"/>
        <dbReference type="ChEBI" id="CHEBI:17388"/>
        <dbReference type="ChEBI" id="CHEBI:57783"/>
        <dbReference type="ChEBI" id="CHEBI:58349"/>
        <dbReference type="ChEBI" id="CHEBI:60039"/>
        <dbReference type="EC" id="1.5.1.2"/>
    </reaction>
</comment>
<dbReference type="SUPFAM" id="SSF48179">
    <property type="entry name" value="6-phosphogluconate dehydrogenase C-terminal domain-like"/>
    <property type="match status" value="1"/>
</dbReference>
<dbReference type="GO" id="GO:0055129">
    <property type="term" value="P:L-proline biosynthetic process"/>
    <property type="evidence" value="ECO:0007669"/>
    <property type="project" value="UniProtKB-UniRule"/>
</dbReference>
<evidence type="ECO:0000259" key="10">
    <source>
        <dbReference type="Pfam" id="PF03807"/>
    </source>
</evidence>
<comment type="subcellular location">
    <subcellularLocation>
        <location evidence="6">Cytoplasm</location>
    </subcellularLocation>
</comment>
<dbReference type="InterPro" id="IPR000304">
    <property type="entry name" value="Pyrroline-COOH_reductase"/>
</dbReference>
<evidence type="ECO:0000256" key="2">
    <source>
        <dbReference type="ARBA" id="ARBA00022650"/>
    </source>
</evidence>
<evidence type="ECO:0000256" key="3">
    <source>
        <dbReference type="ARBA" id="ARBA00022857"/>
    </source>
</evidence>
<dbReference type="Gene3D" id="1.10.3730.10">
    <property type="entry name" value="ProC C-terminal domain-like"/>
    <property type="match status" value="1"/>
</dbReference>
<accession>E6U1Q6</accession>
<gene>
    <name evidence="6" type="primary">proC</name>
    <name evidence="12" type="ordered locus">Bcell_3311</name>
</gene>
<keyword evidence="6" id="KW-0963">Cytoplasm</keyword>
<comment type="pathway">
    <text evidence="6 9">Amino-acid biosynthesis; L-proline biosynthesis; L-proline from L-glutamate 5-semialdehyde: step 1/1.</text>
</comment>
<dbReference type="AlphaFoldDB" id="E6U1Q6"/>
<name>E6U1Q6_EVAC2</name>
<evidence type="ECO:0000256" key="5">
    <source>
        <dbReference type="ARBA" id="ARBA00058118"/>
    </source>
</evidence>
<reference evidence="12" key="1">
    <citation type="submission" date="2010-12" db="EMBL/GenBank/DDBJ databases">
        <title>Complete sequence of Bacillus cellulosilyticus DSM 2522.</title>
        <authorList>
            <consortium name="US DOE Joint Genome Institute"/>
            <person name="Lucas S."/>
            <person name="Copeland A."/>
            <person name="Lapidus A."/>
            <person name="Cheng J.-F."/>
            <person name="Bruce D."/>
            <person name="Goodwin L."/>
            <person name="Pitluck S."/>
            <person name="Chertkov O."/>
            <person name="Detter J.C."/>
            <person name="Han C."/>
            <person name="Tapia R."/>
            <person name="Land M."/>
            <person name="Hauser L."/>
            <person name="Jeffries C."/>
            <person name="Kyrpides N."/>
            <person name="Ivanova N."/>
            <person name="Mikhailova N."/>
            <person name="Brumm P."/>
            <person name="Mead D."/>
            <person name="Woyke T."/>
        </authorList>
    </citation>
    <scope>NUCLEOTIDE SEQUENCE [LARGE SCALE GENOMIC DNA]</scope>
    <source>
        <strain evidence="12">DSM 2522</strain>
    </source>
</reference>
<dbReference type="EC" id="1.5.1.2" evidence="6 7"/>
<evidence type="ECO:0000256" key="4">
    <source>
        <dbReference type="ARBA" id="ARBA00023002"/>
    </source>
</evidence>
<comment type="catalytic activity">
    <reaction evidence="6">
        <text>L-proline + NAD(+) = (S)-1-pyrroline-5-carboxylate + NADH + 2 H(+)</text>
        <dbReference type="Rhea" id="RHEA:14105"/>
        <dbReference type="ChEBI" id="CHEBI:15378"/>
        <dbReference type="ChEBI" id="CHEBI:17388"/>
        <dbReference type="ChEBI" id="CHEBI:57540"/>
        <dbReference type="ChEBI" id="CHEBI:57945"/>
        <dbReference type="ChEBI" id="CHEBI:60039"/>
        <dbReference type="EC" id="1.5.1.2"/>
    </reaction>
</comment>
<feature type="domain" description="Pyrroline-5-carboxylate reductase dimerisation" evidence="11">
    <location>
        <begin position="161"/>
        <end position="262"/>
    </location>
</feature>
<keyword evidence="3 6" id="KW-0521">NADP</keyword>
<dbReference type="PIRSF" id="PIRSF000193">
    <property type="entry name" value="Pyrrol-5-carb_rd"/>
    <property type="match status" value="1"/>
</dbReference>
<evidence type="ECO:0000256" key="1">
    <source>
        <dbReference type="ARBA" id="ARBA00005525"/>
    </source>
</evidence>
<keyword evidence="2 6" id="KW-0641">Proline biosynthesis</keyword>
<evidence type="ECO:0000256" key="6">
    <source>
        <dbReference type="HAMAP-Rule" id="MF_01925"/>
    </source>
</evidence>
<sequence>MKTNILIVGAGRMAEAIISGLVKKEEQLGKLTVANRTDKGRLNHLKHTYNIAITEDWTKEVEDNSCIILATPPKSQEEQLKILSGIVNGQLIITVAAGIDPTYMEKRLPNGTSVCWIMPNTGAQIGKSMSTFVCGKHVNHTERNLIHFILSAIGEAEELTEQQVHDMTAITGSAPAFVYTFVQALEKAAMKSGVTREQARKLVTKMVSGSIAMLESGSEPEQLISQVASPGGSTAEGLKVLEEANFQQIIEGAVEATNKHARNQGK</sequence>
<feature type="domain" description="Pyrroline-5-carboxylate reductase catalytic N-terminal" evidence="10">
    <location>
        <begin position="5"/>
        <end position="98"/>
    </location>
</feature>
<dbReference type="HAMAP" id="MF_01925">
    <property type="entry name" value="P5C_reductase"/>
    <property type="match status" value="1"/>
</dbReference>
<evidence type="ECO:0000256" key="7">
    <source>
        <dbReference type="NCBIfam" id="TIGR00112"/>
    </source>
</evidence>
<dbReference type="GO" id="GO:0004735">
    <property type="term" value="F:pyrroline-5-carboxylate reductase activity"/>
    <property type="evidence" value="ECO:0007669"/>
    <property type="project" value="UniProtKB-UniRule"/>
</dbReference>
<feature type="binding site" evidence="8">
    <location>
        <begin position="70"/>
        <end position="73"/>
    </location>
    <ligand>
        <name>NADP(+)</name>
        <dbReference type="ChEBI" id="CHEBI:58349"/>
    </ligand>
</feature>
<dbReference type="Gene3D" id="3.40.50.720">
    <property type="entry name" value="NAD(P)-binding Rossmann-like Domain"/>
    <property type="match status" value="1"/>
</dbReference>
<comment type="function">
    <text evidence="5 6">Catalyzes the reduction of 1-pyrroline-5-carboxylate (PCA) to L-proline.</text>
</comment>
<evidence type="ECO:0000259" key="11">
    <source>
        <dbReference type="Pfam" id="PF14748"/>
    </source>
</evidence>
<dbReference type="FunFam" id="1.10.3730.10:FF:000001">
    <property type="entry name" value="Pyrroline-5-carboxylate reductase"/>
    <property type="match status" value="1"/>
</dbReference>
<protein>
    <recommendedName>
        <fullName evidence="6 7">Pyrroline-5-carboxylate reductase</fullName>
        <shortName evidence="6">P5C reductase</shortName>
        <shortName evidence="6">P5CR</shortName>
        <ecNumber evidence="6 7">1.5.1.2</ecNumber>
    </recommendedName>
    <alternativeName>
        <fullName evidence="6">PCA reductase</fullName>
    </alternativeName>
</protein>
<dbReference type="PANTHER" id="PTHR11645:SF49">
    <property type="entry name" value="PYRROLINE-5-CARBOXYLATE REDUCTASE 1"/>
    <property type="match status" value="1"/>
</dbReference>
<dbReference type="InterPro" id="IPR029036">
    <property type="entry name" value="P5CR_dimer"/>
</dbReference>